<dbReference type="FunFam" id="3.10.20.740:FF:000001">
    <property type="entry name" value="NADH-quinone oxidoreductase subunit G"/>
    <property type="match status" value="1"/>
</dbReference>
<comment type="function">
    <text evidence="13">NDH-1 shuttles electrons from NADH, via FMN and iron-sulfur (Fe-S) centers, to quinones in the respiratory chain. Couples the redox reaction to proton translocation (for every two electrons transferred, four hydrogen ions are translocated across the cytoplasmic membrane), and thus conserves the redox energy in a proton gradient.</text>
</comment>
<dbReference type="Gene3D" id="3.40.50.740">
    <property type="match status" value="1"/>
</dbReference>
<evidence type="ECO:0000256" key="13">
    <source>
        <dbReference type="RuleBase" id="RU003525"/>
    </source>
</evidence>
<dbReference type="InterPro" id="IPR006657">
    <property type="entry name" value="MoPterin_dinucl-bd_dom"/>
</dbReference>
<keyword evidence="3 13" id="KW-0004">4Fe-4S</keyword>
<dbReference type="OrthoDB" id="9810782at2"/>
<keyword evidence="5 13" id="KW-0874">Quinone</keyword>
<dbReference type="InterPro" id="IPR010228">
    <property type="entry name" value="NADH_UbQ_OxRdtase_Gsu"/>
</dbReference>
<dbReference type="GO" id="GO:0051539">
    <property type="term" value="F:4 iron, 4 sulfur cluster binding"/>
    <property type="evidence" value="ECO:0007669"/>
    <property type="project" value="UniProtKB-KW"/>
</dbReference>
<feature type="domain" description="4Fe-4S His(Cys)3-ligated-type" evidence="16">
    <location>
        <begin position="83"/>
        <end position="122"/>
    </location>
</feature>
<keyword evidence="17" id="KW-0560">Oxidoreductase</keyword>
<dbReference type="Gene3D" id="3.30.200.210">
    <property type="match status" value="1"/>
</dbReference>
<dbReference type="InterPro" id="IPR006963">
    <property type="entry name" value="Mopterin_OxRdtase_4Fe-4S_dom"/>
</dbReference>
<dbReference type="InterPro" id="IPR000283">
    <property type="entry name" value="NADH_UbQ_OxRdtase_75kDa_su_CS"/>
</dbReference>
<dbReference type="InterPro" id="IPR036010">
    <property type="entry name" value="2Fe-2S_ferredoxin-like_sf"/>
</dbReference>
<dbReference type="PROSITE" id="PS00643">
    <property type="entry name" value="COMPLEX1_75K_3"/>
    <property type="match status" value="1"/>
</dbReference>
<dbReference type="Gene3D" id="3.30.70.20">
    <property type="match status" value="1"/>
</dbReference>
<dbReference type="Gene3D" id="3.10.20.740">
    <property type="match status" value="1"/>
</dbReference>
<dbReference type="PROSITE" id="PS51839">
    <property type="entry name" value="4FE4S_HC3"/>
    <property type="match status" value="1"/>
</dbReference>
<dbReference type="GO" id="GO:0016020">
    <property type="term" value="C:membrane"/>
    <property type="evidence" value="ECO:0007669"/>
    <property type="project" value="InterPro"/>
</dbReference>
<evidence type="ECO:0000256" key="12">
    <source>
        <dbReference type="ARBA" id="ARBA00047712"/>
    </source>
</evidence>
<evidence type="ECO:0000256" key="6">
    <source>
        <dbReference type="ARBA" id="ARBA00022723"/>
    </source>
</evidence>
<dbReference type="Proteomes" id="UP000031631">
    <property type="component" value="Chromosome"/>
</dbReference>
<dbReference type="PANTHER" id="PTHR43105">
    <property type="entry name" value="RESPIRATORY NITRATE REDUCTASE"/>
    <property type="match status" value="1"/>
</dbReference>
<name>A0A7U6GIA8_9GAMM</name>
<feature type="domain" description="2Fe-2S ferredoxin-type" evidence="14">
    <location>
        <begin position="5"/>
        <end position="83"/>
    </location>
</feature>
<dbReference type="GO" id="GO:0016651">
    <property type="term" value="F:oxidoreductase activity, acting on NAD(P)H"/>
    <property type="evidence" value="ECO:0007669"/>
    <property type="project" value="InterPro"/>
</dbReference>
<organism evidence="17 18">
    <name type="scientific">Thiolapillus brandeum</name>
    <dbReference type="NCBI Taxonomy" id="1076588"/>
    <lineage>
        <taxon>Bacteria</taxon>
        <taxon>Pseudomonadati</taxon>
        <taxon>Pseudomonadota</taxon>
        <taxon>Gammaproteobacteria</taxon>
        <taxon>Chromatiales</taxon>
        <taxon>Sedimenticolaceae</taxon>
        <taxon>Thiolapillus</taxon>
    </lineage>
</organism>
<evidence type="ECO:0000256" key="5">
    <source>
        <dbReference type="ARBA" id="ARBA00022719"/>
    </source>
</evidence>
<evidence type="ECO:0000256" key="9">
    <source>
        <dbReference type="ARBA" id="ARBA00023014"/>
    </source>
</evidence>
<evidence type="ECO:0000256" key="11">
    <source>
        <dbReference type="ARBA" id="ARBA00026021"/>
    </source>
</evidence>
<dbReference type="RefSeq" id="WP_041066642.1">
    <property type="nucleotide sequence ID" value="NZ_AP012273.1"/>
</dbReference>
<comment type="similarity">
    <text evidence="2 13">Belongs to the complex I 75 kDa subunit family.</text>
</comment>
<dbReference type="GO" id="GO:0051537">
    <property type="term" value="F:2 iron, 2 sulfur cluster binding"/>
    <property type="evidence" value="ECO:0007669"/>
    <property type="project" value="UniProtKB-UniRule"/>
</dbReference>
<protein>
    <recommendedName>
        <fullName evidence="13">NADH-quinone oxidoreductase</fullName>
        <ecNumber evidence="13">7.1.1.-</ecNumber>
    </recommendedName>
</protein>
<keyword evidence="7 13" id="KW-1278">Translocase</keyword>
<gene>
    <name evidence="17" type="ORF">TBH_C1220</name>
</gene>
<dbReference type="Pfam" id="PF10588">
    <property type="entry name" value="NADH-G_4Fe-4S_3"/>
    <property type="match status" value="1"/>
</dbReference>
<evidence type="ECO:0000313" key="18">
    <source>
        <dbReference type="Proteomes" id="UP000031631"/>
    </source>
</evidence>
<dbReference type="FunFam" id="3.30.70.20:FF:000002">
    <property type="entry name" value="NADH-ubiquinone oxidoreductase 75 kDa subunit"/>
    <property type="match status" value="1"/>
</dbReference>
<comment type="subunit">
    <text evidence="11">Composed of 13 different subunits. Subunits NuoCD, E, F, and G constitute the peripheral sector of the complex.</text>
</comment>
<dbReference type="SUPFAM" id="SSF54292">
    <property type="entry name" value="2Fe-2S ferredoxin-like"/>
    <property type="match status" value="1"/>
</dbReference>
<dbReference type="KEGG" id="tbn:TBH_C1220"/>
<dbReference type="EMBL" id="AP012273">
    <property type="protein sequence ID" value="BAO44145.1"/>
    <property type="molecule type" value="Genomic_DNA"/>
</dbReference>
<dbReference type="PROSITE" id="PS00641">
    <property type="entry name" value="COMPLEX1_75K_1"/>
    <property type="match status" value="1"/>
</dbReference>
<dbReference type="Gene3D" id="2.40.40.20">
    <property type="match status" value="1"/>
</dbReference>
<dbReference type="EC" id="7.1.1.-" evidence="13"/>
<dbReference type="Pfam" id="PF01568">
    <property type="entry name" value="Molydop_binding"/>
    <property type="match status" value="1"/>
</dbReference>
<evidence type="ECO:0000256" key="10">
    <source>
        <dbReference type="ARBA" id="ARBA00023027"/>
    </source>
</evidence>
<dbReference type="SUPFAM" id="SSF53706">
    <property type="entry name" value="Formate dehydrogenase/DMSO reductase, domains 1-3"/>
    <property type="match status" value="1"/>
</dbReference>
<dbReference type="InterPro" id="IPR019574">
    <property type="entry name" value="NADH_UbQ_OxRdtase_Gsu_4Fe4S-bd"/>
</dbReference>
<reference evidence="17 18" key="1">
    <citation type="journal article" date="2014" name="PLoS ONE">
        <title>Physiological and genomic features of a novel sulfur-oxidizing gammaproteobacterium belonging to a previously uncultivated symbiotic lineage isolated from a hydrothermal vent.</title>
        <authorList>
            <person name="Nunoura T."/>
            <person name="Takaki Y."/>
            <person name="Kazama H."/>
            <person name="Kakuta J."/>
            <person name="Shimamura S."/>
            <person name="Makita H."/>
            <person name="Hirai M."/>
            <person name="Miyazaki M."/>
            <person name="Takai K."/>
        </authorList>
    </citation>
    <scope>NUCLEOTIDE SEQUENCE [LARGE SCALE GENOMIC DNA]</scope>
    <source>
        <strain evidence="17 18">Hiromi1</strain>
    </source>
</reference>
<dbReference type="InterPro" id="IPR050123">
    <property type="entry name" value="Prok_molybdopt-oxidoreductase"/>
</dbReference>
<evidence type="ECO:0000256" key="8">
    <source>
        <dbReference type="ARBA" id="ARBA00023004"/>
    </source>
</evidence>
<proteinExistence type="inferred from homology"/>
<dbReference type="AlphaFoldDB" id="A0A7U6GIA8"/>
<keyword evidence="6 13" id="KW-0479">Metal-binding</keyword>
<dbReference type="SMART" id="SM00929">
    <property type="entry name" value="NADH-G_4Fe-4S_3"/>
    <property type="match status" value="1"/>
</dbReference>
<dbReference type="SUPFAM" id="SSF54862">
    <property type="entry name" value="4Fe-4S ferredoxins"/>
    <property type="match status" value="1"/>
</dbReference>
<dbReference type="PROSITE" id="PS00642">
    <property type="entry name" value="COMPLEX1_75K_2"/>
    <property type="match status" value="1"/>
</dbReference>
<evidence type="ECO:0000313" key="17">
    <source>
        <dbReference type="EMBL" id="BAO44145.1"/>
    </source>
</evidence>
<evidence type="ECO:0000256" key="7">
    <source>
        <dbReference type="ARBA" id="ARBA00022967"/>
    </source>
</evidence>
<evidence type="ECO:0000259" key="16">
    <source>
        <dbReference type="PROSITE" id="PS51839"/>
    </source>
</evidence>
<dbReference type="InterPro" id="IPR001041">
    <property type="entry name" value="2Fe-2S_ferredoxin-type"/>
</dbReference>
<accession>A0A7U6GIA8</accession>
<keyword evidence="18" id="KW-1185">Reference proteome</keyword>
<dbReference type="Pfam" id="PF00384">
    <property type="entry name" value="Molybdopterin"/>
    <property type="match status" value="1"/>
</dbReference>
<feature type="domain" description="4Fe-4S Mo/W bis-MGD-type" evidence="15">
    <location>
        <begin position="220"/>
        <end position="276"/>
    </location>
</feature>
<dbReference type="GO" id="GO:0048038">
    <property type="term" value="F:quinone binding"/>
    <property type="evidence" value="ECO:0007669"/>
    <property type="project" value="UniProtKB-UniRule"/>
</dbReference>
<evidence type="ECO:0000259" key="15">
    <source>
        <dbReference type="PROSITE" id="PS51669"/>
    </source>
</evidence>
<dbReference type="GO" id="GO:0008137">
    <property type="term" value="F:NADH dehydrogenase (ubiquinone) activity"/>
    <property type="evidence" value="ECO:0007669"/>
    <property type="project" value="UniProtKB-UniRule"/>
</dbReference>
<comment type="cofactor">
    <cofactor evidence="1 13">
        <name>[4Fe-4S] cluster</name>
        <dbReference type="ChEBI" id="CHEBI:49883"/>
    </cofactor>
</comment>
<evidence type="ECO:0000256" key="2">
    <source>
        <dbReference type="ARBA" id="ARBA00005404"/>
    </source>
</evidence>
<evidence type="ECO:0000259" key="14">
    <source>
        <dbReference type="PROSITE" id="PS51085"/>
    </source>
</evidence>
<dbReference type="InterPro" id="IPR009010">
    <property type="entry name" value="Asp_de-COase-like_dom_sf"/>
</dbReference>
<keyword evidence="10 13" id="KW-0520">NAD</keyword>
<dbReference type="CDD" id="cd00207">
    <property type="entry name" value="fer2"/>
    <property type="match status" value="1"/>
</dbReference>
<dbReference type="FunFam" id="3.30.200.210:FF:000002">
    <property type="entry name" value="NADH-ubiquinone oxidoreductase 75 kDa subunit"/>
    <property type="match status" value="1"/>
</dbReference>
<dbReference type="InterPro" id="IPR006656">
    <property type="entry name" value="Mopterin_OxRdtase"/>
</dbReference>
<dbReference type="NCBIfam" id="TIGR01973">
    <property type="entry name" value="NuoG"/>
    <property type="match status" value="1"/>
</dbReference>
<dbReference type="CDD" id="cd02775">
    <property type="entry name" value="MopB_CT"/>
    <property type="match status" value="1"/>
</dbReference>
<comment type="catalytic activity">
    <reaction evidence="12 13">
        <text>a quinone + NADH + 5 H(+)(in) = a quinol + NAD(+) + 4 H(+)(out)</text>
        <dbReference type="Rhea" id="RHEA:57888"/>
        <dbReference type="ChEBI" id="CHEBI:15378"/>
        <dbReference type="ChEBI" id="CHEBI:24646"/>
        <dbReference type="ChEBI" id="CHEBI:57540"/>
        <dbReference type="ChEBI" id="CHEBI:57945"/>
        <dbReference type="ChEBI" id="CHEBI:132124"/>
    </reaction>
</comment>
<dbReference type="Pfam" id="PF22117">
    <property type="entry name" value="Fer4_Nqo3"/>
    <property type="match status" value="1"/>
</dbReference>
<dbReference type="GO" id="GO:1990204">
    <property type="term" value="C:oxidoreductase complex"/>
    <property type="evidence" value="ECO:0007669"/>
    <property type="project" value="UniProtKB-ARBA"/>
</dbReference>
<dbReference type="Pfam" id="PF13510">
    <property type="entry name" value="Fer2_4"/>
    <property type="match status" value="1"/>
</dbReference>
<dbReference type="GO" id="GO:0046872">
    <property type="term" value="F:metal ion binding"/>
    <property type="evidence" value="ECO:0007669"/>
    <property type="project" value="UniProtKB-UniRule"/>
</dbReference>
<dbReference type="PANTHER" id="PTHR43105:SF13">
    <property type="entry name" value="NADH-UBIQUINONE OXIDOREDUCTASE 75 KDA SUBUNIT, MITOCHONDRIAL"/>
    <property type="match status" value="1"/>
</dbReference>
<evidence type="ECO:0000256" key="3">
    <source>
        <dbReference type="ARBA" id="ARBA00022485"/>
    </source>
</evidence>
<keyword evidence="8 13" id="KW-0408">Iron</keyword>
<sequence length="767" mass="82273">MSDQQTITIEVDGRKLEAAPGQMLIEVTDAAGITLPRFCYHKKLSVAANCRMCLVEVENAPKPLPACATPVADGMKAWTCSPLARQAQKGTMEFLLINHPLDCPICDQGGECELQDVAMGFGGGLSRFVEGKRVVKSDDIGPLIATDMTRCIHCTRCVRFGDEIAGVREMGATGRGEHMKIGVYVEHAVASELSGNIIDLCPVGALTSKPFRYQARAWELTTRDSIAAHDGVGSNIHVHVRNHQVMRVVPKDNEAVNETWLSDRDRFSYQALYSGDRLEKPLLRKNGELVAAEWQEALLEAASILKDADKERLGALVSPSATLEEMHLLRRLLAGLGSHNVDFRLGQGDFRSADPAVPWLGQKLAEVENNQAVLLIGSWLRKDQPLLNHRVRKSALAGGRVMAINPVDYDFNFSLSGKLVCAPSGMAAELAGVAGALGADTCGLSVDVSDQHRGIAETLKSADRGLVLLGSVAQSHPDFCLLRQLAANIADAATVNLGFAGEGANSTGAAMLANAADTGLSVGDMLEQGLDACLLMNVEPEYDSTDPRAMNKLLSKAKVVALSTHLSPWLEEHADVVLPIAAFLETAGSFINLQGDIQSFNGTARPVGEARPAWKVLRVLGNLADVDGFDYESAADVRDELMKIIADTRLDNSLPQADAPAPRLADSDLQRIGGTPLYHTDMLVRRAQALQHTPDAWKACLWVNPALAQALGLEDGDSVTIRQGEGELTLLLGMDERVPGNCVWMPTGVPGSELLGEGFGAVSLEKA</sequence>
<dbReference type="SUPFAM" id="SSF50692">
    <property type="entry name" value="ADC-like"/>
    <property type="match status" value="1"/>
</dbReference>
<keyword evidence="9 13" id="KW-0411">Iron-sulfur</keyword>
<comment type="cofactor">
    <cofactor evidence="13">
        <name>[2Fe-2S] cluster</name>
        <dbReference type="ChEBI" id="CHEBI:190135"/>
    </cofactor>
    <text evidence="13">Binds 1 [2Fe-2S] cluster per subunit.</text>
</comment>
<dbReference type="GO" id="GO:0043546">
    <property type="term" value="F:molybdopterin cofactor binding"/>
    <property type="evidence" value="ECO:0007669"/>
    <property type="project" value="InterPro"/>
</dbReference>
<dbReference type="InterPro" id="IPR054351">
    <property type="entry name" value="NADH_UbQ_OxRdtase_ferredoxin"/>
</dbReference>
<evidence type="ECO:0000256" key="4">
    <source>
        <dbReference type="ARBA" id="ARBA00022714"/>
    </source>
</evidence>
<dbReference type="PROSITE" id="PS51669">
    <property type="entry name" value="4FE4S_MOW_BIS_MGD"/>
    <property type="match status" value="1"/>
</dbReference>
<evidence type="ECO:0000256" key="1">
    <source>
        <dbReference type="ARBA" id="ARBA00001966"/>
    </source>
</evidence>
<dbReference type="GO" id="GO:0042773">
    <property type="term" value="P:ATP synthesis coupled electron transport"/>
    <property type="evidence" value="ECO:0007669"/>
    <property type="project" value="InterPro"/>
</dbReference>
<dbReference type="PROSITE" id="PS51085">
    <property type="entry name" value="2FE2S_FER_2"/>
    <property type="match status" value="1"/>
</dbReference>
<dbReference type="Pfam" id="PF22151">
    <property type="entry name" value="Fer4_NDSU1"/>
    <property type="match status" value="1"/>
</dbReference>
<keyword evidence="4 13" id="KW-0001">2Fe-2S</keyword>